<dbReference type="AlphaFoldDB" id="A0A517PMP8"/>
<dbReference type="Proteomes" id="UP000320421">
    <property type="component" value="Chromosome"/>
</dbReference>
<dbReference type="SMART" id="SM00881">
    <property type="entry name" value="CoA_binding"/>
    <property type="match status" value="1"/>
</dbReference>
<dbReference type="Pfam" id="PF13380">
    <property type="entry name" value="CoA_binding_2"/>
    <property type="match status" value="1"/>
</dbReference>
<evidence type="ECO:0000313" key="2">
    <source>
        <dbReference type="EMBL" id="QDT20667.1"/>
    </source>
</evidence>
<proteinExistence type="predicted"/>
<keyword evidence="3" id="KW-1185">Reference proteome</keyword>
<evidence type="ECO:0000259" key="1">
    <source>
        <dbReference type="SMART" id="SM00881"/>
    </source>
</evidence>
<feature type="domain" description="CoA-binding" evidence="1">
    <location>
        <begin position="1"/>
        <end position="93"/>
    </location>
</feature>
<dbReference type="Gene3D" id="3.40.50.720">
    <property type="entry name" value="NAD(P)-binding Rossmann-like Domain"/>
    <property type="match status" value="1"/>
</dbReference>
<organism evidence="2 3">
    <name type="scientific">Gimesia chilikensis</name>
    <dbReference type="NCBI Taxonomy" id="2605989"/>
    <lineage>
        <taxon>Bacteria</taxon>
        <taxon>Pseudomonadati</taxon>
        <taxon>Planctomycetota</taxon>
        <taxon>Planctomycetia</taxon>
        <taxon>Planctomycetales</taxon>
        <taxon>Planctomycetaceae</taxon>
        <taxon>Gimesia</taxon>
    </lineage>
</organism>
<protein>
    <recommendedName>
        <fullName evidence="1">CoA-binding domain-containing protein</fullName>
    </recommendedName>
</protein>
<dbReference type="PANTHER" id="PTHR33303:SF2">
    <property type="entry name" value="COA-BINDING DOMAIN-CONTAINING PROTEIN"/>
    <property type="match status" value="1"/>
</dbReference>
<name>A0A517PMP8_9PLAN</name>
<dbReference type="PANTHER" id="PTHR33303">
    <property type="entry name" value="CYTOPLASMIC PROTEIN-RELATED"/>
    <property type="match status" value="1"/>
</dbReference>
<gene>
    <name evidence="2" type="ORF">HG66A1_24560</name>
</gene>
<evidence type="ECO:0000313" key="3">
    <source>
        <dbReference type="Proteomes" id="UP000320421"/>
    </source>
</evidence>
<dbReference type="InterPro" id="IPR003781">
    <property type="entry name" value="CoA-bd"/>
</dbReference>
<reference evidence="2 3" key="1">
    <citation type="submission" date="2019-02" db="EMBL/GenBank/DDBJ databases">
        <title>Deep-cultivation of Planctomycetes and their phenomic and genomic characterization uncovers novel biology.</title>
        <authorList>
            <person name="Wiegand S."/>
            <person name="Jogler M."/>
            <person name="Boedeker C."/>
            <person name="Pinto D."/>
            <person name="Vollmers J."/>
            <person name="Rivas-Marin E."/>
            <person name="Kohn T."/>
            <person name="Peeters S.H."/>
            <person name="Heuer A."/>
            <person name="Rast P."/>
            <person name="Oberbeckmann S."/>
            <person name="Bunk B."/>
            <person name="Jeske O."/>
            <person name="Meyerdierks A."/>
            <person name="Storesund J.E."/>
            <person name="Kallscheuer N."/>
            <person name="Luecker S."/>
            <person name="Lage O.M."/>
            <person name="Pohl T."/>
            <person name="Merkel B.J."/>
            <person name="Hornburger P."/>
            <person name="Mueller R.-W."/>
            <person name="Bruemmer F."/>
            <person name="Labrenz M."/>
            <person name="Spormann A.M."/>
            <person name="Op den Camp H."/>
            <person name="Overmann J."/>
            <person name="Amann R."/>
            <person name="Jetten M.S.M."/>
            <person name="Mascher T."/>
            <person name="Medema M.H."/>
            <person name="Devos D.P."/>
            <person name="Kaster A.-K."/>
            <person name="Ovreas L."/>
            <person name="Rohde M."/>
            <person name="Galperin M.Y."/>
            <person name="Jogler C."/>
        </authorList>
    </citation>
    <scope>NUCLEOTIDE SEQUENCE [LARGE SCALE GENOMIC DNA]</scope>
    <source>
        <strain evidence="2 3">HG66A1</strain>
    </source>
</reference>
<dbReference type="EMBL" id="CP036266">
    <property type="protein sequence ID" value="QDT20667.1"/>
    <property type="molecule type" value="Genomic_DNA"/>
</dbReference>
<dbReference type="SUPFAM" id="SSF51735">
    <property type="entry name" value="NAD(P)-binding Rossmann-fold domains"/>
    <property type="match status" value="1"/>
</dbReference>
<sequence>MSKPTVAIIGASTDRQKYGNKSVRAHLSQGYEVYPIHPSANEIEGLTAYPSLQDVPAENLDRISVYVPPSVGIQLLEEIQQRGAKEVWFNPGSESPDLLERARELGLNVIQACSIIAIGESPADHAD</sequence>
<accession>A0A517PMP8</accession>
<dbReference type="OrthoDB" id="9804695at2"/>
<dbReference type="RefSeq" id="WP_145183804.1">
    <property type="nucleotide sequence ID" value="NZ_CP036266.1"/>
</dbReference>
<dbReference type="InterPro" id="IPR036291">
    <property type="entry name" value="NAD(P)-bd_dom_sf"/>
</dbReference>